<evidence type="ECO:0000256" key="14">
    <source>
        <dbReference type="ARBA" id="ARBA00022840"/>
    </source>
</evidence>
<comment type="similarity">
    <text evidence="7">Belongs to the CobU/CobP family.</text>
</comment>
<feature type="binding site" evidence="19">
    <location>
        <begin position="14"/>
        <end position="21"/>
    </location>
    <ligand>
        <name>GTP</name>
        <dbReference type="ChEBI" id="CHEBI:37565"/>
    </ligand>
</feature>
<dbReference type="EC" id="2.7.1.156" evidence="8"/>
<keyword evidence="13 20" id="KW-0418">Kinase</keyword>
<organism evidence="20 21">
    <name type="scientific">Deinococcus aerius</name>
    <dbReference type="NCBI Taxonomy" id="200253"/>
    <lineage>
        <taxon>Bacteria</taxon>
        <taxon>Thermotogati</taxon>
        <taxon>Deinococcota</taxon>
        <taxon>Deinococci</taxon>
        <taxon>Deinococcales</taxon>
        <taxon>Deinococcaceae</taxon>
        <taxon>Deinococcus</taxon>
    </lineage>
</organism>
<evidence type="ECO:0000256" key="1">
    <source>
        <dbReference type="ARBA" id="ARBA00000312"/>
    </source>
</evidence>
<dbReference type="GO" id="GO:0043752">
    <property type="term" value="F:adenosylcobinamide kinase activity"/>
    <property type="evidence" value="ECO:0007669"/>
    <property type="project" value="UniProtKB-EC"/>
</dbReference>
<evidence type="ECO:0000256" key="2">
    <source>
        <dbReference type="ARBA" id="ARBA00000711"/>
    </source>
</evidence>
<name>A0A2I9CZN2_9DEIO</name>
<evidence type="ECO:0000256" key="15">
    <source>
        <dbReference type="ARBA" id="ARBA00023134"/>
    </source>
</evidence>
<dbReference type="Gene3D" id="3.40.50.300">
    <property type="entry name" value="P-loop containing nucleotide triphosphate hydrolases"/>
    <property type="match status" value="1"/>
</dbReference>
<dbReference type="InterPro" id="IPR027417">
    <property type="entry name" value="P-loop_NTPase"/>
</dbReference>
<dbReference type="NCBIfam" id="NF004469">
    <property type="entry name" value="PRK05800.1"/>
    <property type="match status" value="1"/>
</dbReference>
<evidence type="ECO:0000256" key="6">
    <source>
        <dbReference type="ARBA" id="ARBA00005159"/>
    </source>
</evidence>
<evidence type="ECO:0000256" key="5">
    <source>
        <dbReference type="ARBA" id="ARBA00004692"/>
    </source>
</evidence>
<dbReference type="GO" id="GO:0008820">
    <property type="term" value="F:cobinamide phosphate guanylyltransferase activity"/>
    <property type="evidence" value="ECO:0007669"/>
    <property type="project" value="UniProtKB-EC"/>
</dbReference>
<keyword evidence="14" id="KW-0067">ATP-binding</keyword>
<comment type="caution">
    <text evidence="20">The sequence shown here is derived from an EMBL/GenBank/DDBJ whole genome shotgun (WGS) entry which is preliminary data.</text>
</comment>
<dbReference type="EMBL" id="BFAG01000016">
    <property type="protein sequence ID" value="GBF07702.1"/>
    <property type="molecule type" value="Genomic_DNA"/>
</dbReference>
<keyword evidence="21" id="KW-1185">Reference proteome</keyword>
<evidence type="ECO:0000256" key="18">
    <source>
        <dbReference type="PIRSR" id="PIRSR006135-1"/>
    </source>
</evidence>
<evidence type="ECO:0000256" key="13">
    <source>
        <dbReference type="ARBA" id="ARBA00022777"/>
    </source>
</evidence>
<dbReference type="Proteomes" id="UP000236569">
    <property type="component" value="Unassembled WGS sequence"/>
</dbReference>
<dbReference type="PANTHER" id="PTHR34848">
    <property type="match status" value="1"/>
</dbReference>
<evidence type="ECO:0000256" key="16">
    <source>
        <dbReference type="ARBA" id="ARBA00029570"/>
    </source>
</evidence>
<comment type="catalytic activity">
    <reaction evidence="3">
        <text>adenosylcob(III)inamide + GTP = adenosylcob(III)inamide phosphate + GDP + H(+)</text>
        <dbReference type="Rhea" id="RHEA:15765"/>
        <dbReference type="ChEBI" id="CHEBI:2480"/>
        <dbReference type="ChEBI" id="CHEBI:15378"/>
        <dbReference type="ChEBI" id="CHEBI:37565"/>
        <dbReference type="ChEBI" id="CHEBI:58189"/>
        <dbReference type="ChEBI" id="CHEBI:58502"/>
        <dbReference type="EC" id="2.7.1.156"/>
    </reaction>
</comment>
<feature type="active site" description="GMP-histidine intermediate" evidence="18">
    <location>
        <position position="55"/>
    </location>
</feature>
<evidence type="ECO:0000313" key="20">
    <source>
        <dbReference type="EMBL" id="GBF07702.1"/>
    </source>
</evidence>
<protein>
    <recommendedName>
        <fullName evidence="16">Adenosylcobinamide kinase</fullName>
        <ecNumber evidence="8">2.7.1.156</ecNumber>
        <ecNumber evidence="9">2.7.7.62</ecNumber>
    </recommendedName>
    <alternativeName>
        <fullName evidence="17">Adenosylcobinamide-phosphate guanylyltransferase</fullName>
    </alternativeName>
</protein>
<keyword evidence="15 19" id="KW-0342">GTP-binding</keyword>
<dbReference type="GO" id="GO:0005524">
    <property type="term" value="F:ATP binding"/>
    <property type="evidence" value="ECO:0007669"/>
    <property type="project" value="UniProtKB-KW"/>
</dbReference>
<keyword evidence="12 19" id="KW-0547">Nucleotide-binding</keyword>
<dbReference type="GO" id="GO:0005525">
    <property type="term" value="F:GTP binding"/>
    <property type="evidence" value="ECO:0007669"/>
    <property type="project" value="UniProtKB-KW"/>
</dbReference>
<feature type="binding site" evidence="19">
    <location>
        <position position="67"/>
    </location>
    <ligand>
        <name>GTP</name>
        <dbReference type="ChEBI" id="CHEBI:37565"/>
    </ligand>
</feature>
<evidence type="ECO:0000256" key="11">
    <source>
        <dbReference type="ARBA" id="ARBA00022679"/>
    </source>
</evidence>
<dbReference type="EC" id="2.7.7.62" evidence="9"/>
<proteinExistence type="inferred from homology"/>
<evidence type="ECO:0000256" key="10">
    <source>
        <dbReference type="ARBA" id="ARBA00022573"/>
    </source>
</evidence>
<evidence type="ECO:0000256" key="8">
    <source>
        <dbReference type="ARBA" id="ARBA00012016"/>
    </source>
</evidence>
<reference evidence="21" key="1">
    <citation type="submission" date="2018-01" db="EMBL/GenBank/DDBJ databases">
        <title>Draft Genome Sequence of the Radioresistant Bacterium Deinococcus aerius TR0125, Isolated from the Higher Atmosphere above Japan.</title>
        <authorList>
            <person name="Satoh K."/>
            <person name="Arai H."/>
            <person name="Sanzen T."/>
            <person name="Kawaguchi Y."/>
            <person name="Hayashi H."/>
            <person name="Yokobori S."/>
            <person name="Yamagishi A."/>
            <person name="Oono Y."/>
            <person name="Narumi I."/>
        </authorList>
    </citation>
    <scope>NUCLEOTIDE SEQUENCE [LARGE SCALE GENOMIC DNA]</scope>
    <source>
        <strain evidence="21">TR0125</strain>
    </source>
</reference>
<dbReference type="GO" id="GO:0009236">
    <property type="term" value="P:cobalamin biosynthetic process"/>
    <property type="evidence" value="ECO:0007669"/>
    <property type="project" value="UniProtKB-UniPathway"/>
</dbReference>
<comment type="pathway">
    <text evidence="5">Cofactor biosynthesis; adenosylcobalamin biosynthesis; adenosylcobalamin from cob(II)yrinate a,c-diamide: step 6/7.</text>
</comment>
<sequence>MAVTPCHNLVYVTGGARSGKSSFGERRAAAPGQGVTYLATAQALDPEMEARITRHRADRPPGWVTVEEPVNLPQALRDAATPTVLLDCLSLWVSNLMLADLPDEAILARADALLAAARARPGLTVLVTNEVGFGIVPDNALARRYRDVLGWVNQRAAAASDEAWLLVSGLPVRLKPSALNI</sequence>
<dbReference type="AlphaFoldDB" id="A0A2I9CZN2"/>
<evidence type="ECO:0000256" key="4">
    <source>
        <dbReference type="ARBA" id="ARBA00003889"/>
    </source>
</evidence>
<dbReference type="Pfam" id="PF02283">
    <property type="entry name" value="CobU"/>
    <property type="match status" value="1"/>
</dbReference>
<feature type="binding site" evidence="19">
    <location>
        <begin position="56"/>
        <end position="59"/>
    </location>
    <ligand>
        <name>GTP</name>
        <dbReference type="ChEBI" id="CHEBI:37565"/>
    </ligand>
</feature>
<dbReference type="SUPFAM" id="SSF52540">
    <property type="entry name" value="P-loop containing nucleoside triphosphate hydrolases"/>
    <property type="match status" value="1"/>
</dbReference>
<feature type="binding site" evidence="19">
    <location>
        <position position="87"/>
    </location>
    <ligand>
        <name>GTP</name>
        <dbReference type="ChEBI" id="CHEBI:37565"/>
    </ligand>
</feature>
<keyword evidence="10" id="KW-0169">Cobalamin biosynthesis</keyword>
<evidence type="ECO:0000256" key="9">
    <source>
        <dbReference type="ARBA" id="ARBA00012523"/>
    </source>
</evidence>
<comment type="catalytic activity">
    <reaction evidence="2">
        <text>adenosylcob(III)inamide phosphate + GTP + H(+) = adenosylcob(III)inamide-GDP + diphosphate</text>
        <dbReference type="Rhea" id="RHEA:22712"/>
        <dbReference type="ChEBI" id="CHEBI:15378"/>
        <dbReference type="ChEBI" id="CHEBI:33019"/>
        <dbReference type="ChEBI" id="CHEBI:37565"/>
        <dbReference type="ChEBI" id="CHEBI:58502"/>
        <dbReference type="ChEBI" id="CHEBI:60487"/>
        <dbReference type="EC" id="2.7.7.62"/>
    </reaction>
</comment>
<evidence type="ECO:0000256" key="19">
    <source>
        <dbReference type="PIRSR" id="PIRSR006135-2"/>
    </source>
</evidence>
<comment type="catalytic activity">
    <reaction evidence="1">
        <text>adenosylcob(III)inamide + ATP = adenosylcob(III)inamide phosphate + ADP + H(+)</text>
        <dbReference type="Rhea" id="RHEA:15769"/>
        <dbReference type="ChEBI" id="CHEBI:2480"/>
        <dbReference type="ChEBI" id="CHEBI:15378"/>
        <dbReference type="ChEBI" id="CHEBI:30616"/>
        <dbReference type="ChEBI" id="CHEBI:58502"/>
        <dbReference type="ChEBI" id="CHEBI:456216"/>
        <dbReference type="EC" id="2.7.1.156"/>
    </reaction>
</comment>
<comment type="function">
    <text evidence="4">Catalyzes ATP-dependent phosphorylation of adenosylcobinamide and addition of GMP to adenosylcobinamide phosphate.</text>
</comment>
<feature type="binding site" evidence="19">
    <location>
        <begin position="39"/>
        <end position="41"/>
    </location>
    <ligand>
        <name>GTP</name>
        <dbReference type="ChEBI" id="CHEBI:37565"/>
    </ligand>
</feature>
<evidence type="ECO:0000256" key="7">
    <source>
        <dbReference type="ARBA" id="ARBA00007490"/>
    </source>
</evidence>
<evidence type="ECO:0000313" key="21">
    <source>
        <dbReference type="Proteomes" id="UP000236569"/>
    </source>
</evidence>
<dbReference type="RefSeq" id="WP_235610463.1">
    <property type="nucleotide sequence ID" value="NZ_BFAG01000016.1"/>
</dbReference>
<evidence type="ECO:0000256" key="17">
    <source>
        <dbReference type="ARBA" id="ARBA00030571"/>
    </source>
</evidence>
<dbReference type="PANTHER" id="PTHR34848:SF1">
    <property type="entry name" value="BIFUNCTIONAL ADENOSYLCOBALAMIN BIOSYNTHESIS PROTEIN COBU"/>
    <property type="match status" value="1"/>
</dbReference>
<dbReference type="CDD" id="cd00544">
    <property type="entry name" value="CobU"/>
    <property type="match status" value="1"/>
</dbReference>
<gene>
    <name evidence="20" type="ORF">DAERI_160080</name>
</gene>
<keyword evidence="11 20" id="KW-0808">Transferase</keyword>
<evidence type="ECO:0000256" key="12">
    <source>
        <dbReference type="ARBA" id="ARBA00022741"/>
    </source>
</evidence>
<comment type="pathway">
    <text evidence="6">Cofactor biosynthesis; adenosylcobalamin biosynthesis; adenosylcobalamin from cob(II)yrinate a,c-diamide: step 5/7.</text>
</comment>
<evidence type="ECO:0000256" key="3">
    <source>
        <dbReference type="ARBA" id="ARBA00001522"/>
    </source>
</evidence>
<dbReference type="PIRSF" id="PIRSF006135">
    <property type="entry name" value="CobU"/>
    <property type="match status" value="1"/>
</dbReference>
<accession>A0A2I9CZN2</accession>
<dbReference type="UniPathway" id="UPA00148">
    <property type="reaction ID" value="UER00236"/>
</dbReference>
<dbReference type="InterPro" id="IPR003203">
    <property type="entry name" value="CobU/CobP"/>
</dbReference>